<dbReference type="AlphaFoldDB" id="B0C6N7"/>
<dbReference type="Proteomes" id="UP000000268">
    <property type="component" value="Chromosome"/>
</dbReference>
<protein>
    <submittedName>
        <fullName evidence="1">Uncharacterized protein</fullName>
    </submittedName>
</protein>
<dbReference type="KEGG" id="amr:AM1_2585"/>
<dbReference type="eggNOG" id="ENOG5033IPI">
    <property type="taxonomic scope" value="Bacteria"/>
</dbReference>
<organism evidence="1 2">
    <name type="scientific">Acaryochloris marina (strain MBIC 11017)</name>
    <dbReference type="NCBI Taxonomy" id="329726"/>
    <lineage>
        <taxon>Bacteria</taxon>
        <taxon>Bacillati</taxon>
        <taxon>Cyanobacteriota</taxon>
        <taxon>Cyanophyceae</taxon>
        <taxon>Acaryochloridales</taxon>
        <taxon>Acaryochloridaceae</taxon>
        <taxon>Acaryochloris</taxon>
    </lineage>
</organism>
<gene>
    <name evidence="1" type="ordered locus">AM1_2585</name>
</gene>
<dbReference type="EMBL" id="CP000828">
    <property type="protein sequence ID" value="ABW27593.1"/>
    <property type="molecule type" value="Genomic_DNA"/>
</dbReference>
<sequence>MAKSLVSHGFSIDADYTYARDDSGIAKDFSVDLKASAFLPFSNPNKITAQLELLVECKQRNPNVKWLFCPDPNRADFSPIVLGRTIRTIDRFSQKFFRSNATVEFDENAHHCYKGVEVDESDGRVYDAEIKHGISQLQYALPRLISEAALFNLYGHREDSIPFIVCPILLTTAELLVAHNKLTANMVEDATVLTDIAKSTPYLVLYSDYGPDFERHCTRECSKLGQLDFDEFNDIEKYRAENGEYGFYLPSFLCKSLSEGRRFTLVQYFTQFVICQTSNFDTLMTDIKKATSKAARTLSKQRR</sequence>
<dbReference type="STRING" id="329726.AM1_2585"/>
<proteinExistence type="predicted"/>
<dbReference type="HOGENOM" id="CLU_917098_0_0_3"/>
<accession>B0C6N7</accession>
<evidence type="ECO:0000313" key="1">
    <source>
        <dbReference type="EMBL" id="ABW27593.1"/>
    </source>
</evidence>
<keyword evidence="2" id="KW-1185">Reference proteome</keyword>
<name>B0C6N7_ACAM1</name>
<reference evidence="1 2" key="1">
    <citation type="journal article" date="2008" name="Proc. Natl. Acad. Sci. U.S.A.">
        <title>Niche adaptation and genome expansion in the chlorophyll d-producing cyanobacterium Acaryochloris marina.</title>
        <authorList>
            <person name="Swingley W.D."/>
            <person name="Chen M."/>
            <person name="Cheung P.C."/>
            <person name="Conrad A.L."/>
            <person name="Dejesa L.C."/>
            <person name="Hao J."/>
            <person name="Honchak B.M."/>
            <person name="Karbach L.E."/>
            <person name="Kurdoglu A."/>
            <person name="Lahiri S."/>
            <person name="Mastrian S.D."/>
            <person name="Miyashita H."/>
            <person name="Page L."/>
            <person name="Ramakrishna P."/>
            <person name="Satoh S."/>
            <person name="Sattley W.M."/>
            <person name="Shimada Y."/>
            <person name="Taylor H.L."/>
            <person name="Tomo T."/>
            <person name="Tsuchiya T."/>
            <person name="Wang Z.T."/>
            <person name="Raymond J."/>
            <person name="Mimuro M."/>
            <person name="Blankenship R.E."/>
            <person name="Touchman J.W."/>
        </authorList>
    </citation>
    <scope>NUCLEOTIDE SEQUENCE [LARGE SCALE GENOMIC DNA]</scope>
    <source>
        <strain evidence="2">MBIC 11017</strain>
    </source>
</reference>
<evidence type="ECO:0000313" key="2">
    <source>
        <dbReference type="Proteomes" id="UP000000268"/>
    </source>
</evidence>